<name>A0A542Z884_RARFA</name>
<dbReference type="EMBL" id="VFOS01000007">
    <property type="protein sequence ID" value="TQL56538.1"/>
    <property type="molecule type" value="Genomic_DNA"/>
</dbReference>
<protein>
    <recommendedName>
        <fullName evidence="3">Bacteriophage lambda head decoration protein D</fullName>
    </recommendedName>
</protein>
<evidence type="ECO:0008006" key="3">
    <source>
        <dbReference type="Google" id="ProtNLM"/>
    </source>
</evidence>
<dbReference type="Proteomes" id="UP000315389">
    <property type="component" value="Unassembled WGS sequence"/>
</dbReference>
<dbReference type="OrthoDB" id="5197973at2"/>
<organism evidence="1 2">
    <name type="scientific">Rarobacter faecitabidus</name>
    <dbReference type="NCBI Taxonomy" id="13243"/>
    <lineage>
        <taxon>Bacteria</taxon>
        <taxon>Bacillati</taxon>
        <taxon>Actinomycetota</taxon>
        <taxon>Actinomycetes</taxon>
        <taxon>Micrococcales</taxon>
        <taxon>Rarobacteraceae</taxon>
        <taxon>Rarobacter</taxon>
    </lineage>
</organism>
<evidence type="ECO:0000313" key="1">
    <source>
        <dbReference type="EMBL" id="TQL56538.1"/>
    </source>
</evidence>
<keyword evidence="2" id="KW-1185">Reference proteome</keyword>
<proteinExistence type="predicted"/>
<gene>
    <name evidence="1" type="ORF">FB461_2427</name>
</gene>
<dbReference type="AlphaFoldDB" id="A0A542Z884"/>
<sequence length="128" mass="13101">MPRLRTETFGGGDQSWLGSAHGIANARTETLDISAFTPATHYPNGYIPSGTPVAKTGTGLVPYDATEGTTTGAGVLAGFVLTDQPVIGTNDFAVPLFDHGRVVVANLPTAFVAPAAAAKRAATTIVFV</sequence>
<dbReference type="RefSeq" id="WP_142122400.1">
    <property type="nucleotide sequence ID" value="NZ_BAAASV010000002.1"/>
</dbReference>
<evidence type="ECO:0000313" key="2">
    <source>
        <dbReference type="Proteomes" id="UP000315389"/>
    </source>
</evidence>
<accession>A0A542Z884</accession>
<comment type="caution">
    <text evidence="1">The sequence shown here is derived from an EMBL/GenBank/DDBJ whole genome shotgun (WGS) entry which is preliminary data.</text>
</comment>
<reference evidence="1 2" key="1">
    <citation type="submission" date="2019-06" db="EMBL/GenBank/DDBJ databases">
        <title>Sequencing the genomes of 1000 actinobacteria strains.</title>
        <authorList>
            <person name="Klenk H.-P."/>
        </authorList>
    </citation>
    <scope>NUCLEOTIDE SEQUENCE [LARGE SCALE GENOMIC DNA]</scope>
    <source>
        <strain evidence="1 2">DSM 4813</strain>
    </source>
</reference>